<evidence type="ECO:0008006" key="3">
    <source>
        <dbReference type="Google" id="ProtNLM"/>
    </source>
</evidence>
<gene>
    <name evidence="1" type="ORF">llap_5758</name>
</gene>
<proteinExistence type="predicted"/>
<reference evidence="2" key="1">
    <citation type="submission" date="2017-11" db="EMBL/GenBank/DDBJ databases">
        <authorList>
            <person name="Lima N.C."/>
            <person name="Parody-Merino A.M."/>
            <person name="Battley P.F."/>
            <person name="Fidler A.E."/>
            <person name="Prosdocimi F."/>
        </authorList>
    </citation>
    <scope>NUCLEOTIDE SEQUENCE [LARGE SCALE GENOMIC DNA]</scope>
</reference>
<evidence type="ECO:0000313" key="1">
    <source>
        <dbReference type="EMBL" id="PKU43945.1"/>
    </source>
</evidence>
<protein>
    <recommendedName>
        <fullName evidence="3">Rna-directed dna polymerase from mobile element jockey-like</fullName>
    </recommendedName>
</protein>
<organism evidence="1 2">
    <name type="scientific">Limosa lapponica baueri</name>
    <dbReference type="NCBI Taxonomy" id="1758121"/>
    <lineage>
        <taxon>Eukaryota</taxon>
        <taxon>Metazoa</taxon>
        <taxon>Chordata</taxon>
        <taxon>Craniata</taxon>
        <taxon>Vertebrata</taxon>
        <taxon>Euteleostomi</taxon>
        <taxon>Archelosauria</taxon>
        <taxon>Archosauria</taxon>
        <taxon>Dinosauria</taxon>
        <taxon>Saurischia</taxon>
        <taxon>Theropoda</taxon>
        <taxon>Coelurosauria</taxon>
        <taxon>Aves</taxon>
        <taxon>Neognathae</taxon>
        <taxon>Neoaves</taxon>
        <taxon>Charadriiformes</taxon>
        <taxon>Scolopacidae</taxon>
        <taxon>Limosa</taxon>
    </lineage>
</organism>
<dbReference type="EMBL" id="KZ505861">
    <property type="protein sequence ID" value="PKU43945.1"/>
    <property type="molecule type" value="Genomic_DNA"/>
</dbReference>
<dbReference type="OrthoDB" id="9221167at2759"/>
<sequence length="89" mass="9960">MGIPDPRELSKNYKCVSDIYQNLSLKKWACANIMRFNKAKRKVLHLGSGNPHYLYRLGDEGVVSSPAENHLGVPVDEKLDMSQQCALTA</sequence>
<dbReference type="PANTHER" id="PTHR33332">
    <property type="entry name" value="REVERSE TRANSCRIPTASE DOMAIN-CONTAINING PROTEIN"/>
    <property type="match status" value="1"/>
</dbReference>
<name>A0A2I0UD22_LIMLA</name>
<dbReference type="Proteomes" id="UP000233556">
    <property type="component" value="Unassembled WGS sequence"/>
</dbReference>
<accession>A0A2I0UD22</accession>
<reference evidence="2" key="2">
    <citation type="submission" date="2017-12" db="EMBL/GenBank/DDBJ databases">
        <title>Genome sequence of the Bar-tailed Godwit (Limosa lapponica baueri).</title>
        <authorList>
            <person name="Lima N.C.B."/>
            <person name="Parody-Merino A.M."/>
            <person name="Battley P.F."/>
            <person name="Fidler A.E."/>
            <person name="Prosdocimi F."/>
        </authorList>
    </citation>
    <scope>NUCLEOTIDE SEQUENCE [LARGE SCALE GENOMIC DNA]</scope>
</reference>
<keyword evidence="2" id="KW-1185">Reference proteome</keyword>
<evidence type="ECO:0000313" key="2">
    <source>
        <dbReference type="Proteomes" id="UP000233556"/>
    </source>
</evidence>
<dbReference type="AlphaFoldDB" id="A0A2I0UD22"/>